<evidence type="ECO:0000256" key="9">
    <source>
        <dbReference type="PIRSR" id="PIRSR600175-2"/>
    </source>
</evidence>
<evidence type="ECO:0000256" key="5">
    <source>
        <dbReference type="ARBA" id="ARBA00022847"/>
    </source>
</evidence>
<evidence type="ECO:0000256" key="8">
    <source>
        <dbReference type="PIRSR" id="PIRSR600175-1"/>
    </source>
</evidence>
<dbReference type="Pfam" id="PF00209">
    <property type="entry name" value="SNF"/>
    <property type="match status" value="1"/>
</dbReference>
<evidence type="ECO:0000256" key="7">
    <source>
        <dbReference type="ARBA" id="ARBA00023136"/>
    </source>
</evidence>
<dbReference type="Proteomes" id="UP001153636">
    <property type="component" value="Chromosome 5"/>
</dbReference>
<keyword evidence="8" id="KW-0915">Sodium</keyword>
<evidence type="ECO:0000256" key="6">
    <source>
        <dbReference type="ARBA" id="ARBA00022989"/>
    </source>
</evidence>
<evidence type="ECO:0000256" key="11">
    <source>
        <dbReference type="SAM" id="MobiDB-lite"/>
    </source>
</evidence>
<feature type="transmembrane region" description="Helical" evidence="12">
    <location>
        <begin position="521"/>
        <end position="540"/>
    </location>
</feature>
<keyword evidence="4 10" id="KW-0812">Transmembrane</keyword>
<accession>A0A9P0CZA8</accession>
<feature type="region of interest" description="Disordered" evidence="11">
    <location>
        <begin position="668"/>
        <end position="688"/>
    </location>
</feature>
<feature type="binding site" evidence="8">
    <location>
        <position position="417"/>
    </location>
    <ligand>
        <name>Na(+)</name>
        <dbReference type="ChEBI" id="CHEBI:29101"/>
        <label>1</label>
    </ligand>
</feature>
<keyword evidence="5 10" id="KW-0769">Symport</keyword>
<feature type="transmembrane region" description="Helical" evidence="12">
    <location>
        <begin position="67"/>
        <end position="84"/>
    </location>
</feature>
<reference evidence="13" key="1">
    <citation type="submission" date="2022-01" db="EMBL/GenBank/DDBJ databases">
        <authorList>
            <person name="King R."/>
        </authorList>
    </citation>
    <scope>NUCLEOTIDE SEQUENCE</scope>
</reference>
<sequence length="688" mass="77474">MPDLRKNGFYILPSTCKSPQEDGVFLFPTLGPPETTYALENDSDEDSGDEENSDYMKPRRQQWSNKLQFVLACVGYSVGLGSIWRFPYLCYKSGGAVFLIPYAIIMIFIGGPMLYMELAVGQFTGRGPIGALGHLCPLLKGTGIGSVVVSFLLSTYYSVIIAYGIFYFFTSFRVQQPWENCSNRWNTKYCWDSHKQRSNIIKPNFTHSAAEEFYDTKVLQIGKGIEDMNNLRWELVACLICAWILIYFAIWKSIKSSAKVRYFTATFPFVIIVVLLIKSLTLEGADMGMRYFFKPKFELLLKAEVWVNAASQTFNSMGCAFGSMICFASYNKYNNSILPDTIAVWVVNSITSLMVGIFAFATIGNIATEQGTSIEDVIDDGPGLIFVVYPQAIAKMPAAQLWAVFFFFMLICLALNSQFAIVEVVVTSIQDGFPGWIKKNLLCHEILVLIICVVSFLCGIPNVTQGGIYFFQLIDHYAASISIMYLAFFEVIGVTWFYGAWRLSKNVKTMTGRHPGYFIKFCWMTATPLMIFALWVFLIIDYEPPTYNNKHYHYPVWAVVLGWLIAAVSILCIPITMVFVLLKAPGTTFMEKFKHSIKSDLTEKCPKCSELDCDCILEDSDTGSMLVVKPSADIKIMQMDNNKESTPLFAAASSPNLQDAPEMELVKPSETLSEYDNVTELENKKNVE</sequence>
<feature type="transmembrane region" description="Helical" evidence="12">
    <location>
        <begin position="342"/>
        <end position="363"/>
    </location>
</feature>
<evidence type="ECO:0000256" key="2">
    <source>
        <dbReference type="ARBA" id="ARBA00006459"/>
    </source>
</evidence>
<keyword evidence="6 12" id="KW-1133">Transmembrane helix</keyword>
<organism evidence="13 14">
    <name type="scientific">Psylliodes chrysocephalus</name>
    <dbReference type="NCBI Taxonomy" id="3402493"/>
    <lineage>
        <taxon>Eukaryota</taxon>
        <taxon>Metazoa</taxon>
        <taxon>Ecdysozoa</taxon>
        <taxon>Arthropoda</taxon>
        <taxon>Hexapoda</taxon>
        <taxon>Insecta</taxon>
        <taxon>Pterygota</taxon>
        <taxon>Neoptera</taxon>
        <taxon>Endopterygota</taxon>
        <taxon>Coleoptera</taxon>
        <taxon>Polyphaga</taxon>
        <taxon>Cucujiformia</taxon>
        <taxon>Chrysomeloidea</taxon>
        <taxon>Chrysomelidae</taxon>
        <taxon>Galerucinae</taxon>
        <taxon>Alticini</taxon>
        <taxon>Psylliodes</taxon>
    </lineage>
</organism>
<feature type="transmembrane region" description="Helical" evidence="12">
    <location>
        <begin position="231"/>
        <end position="250"/>
    </location>
</feature>
<dbReference type="PRINTS" id="PR00176">
    <property type="entry name" value="NANEUSMPORT"/>
</dbReference>
<feature type="transmembrane region" description="Helical" evidence="12">
    <location>
        <begin position="401"/>
        <end position="426"/>
    </location>
</feature>
<dbReference type="GO" id="GO:0089718">
    <property type="term" value="P:amino acid import across plasma membrane"/>
    <property type="evidence" value="ECO:0007669"/>
    <property type="project" value="TreeGrafter"/>
</dbReference>
<feature type="compositionally biased region" description="Acidic residues" evidence="11">
    <location>
        <begin position="41"/>
        <end position="53"/>
    </location>
</feature>
<dbReference type="SUPFAM" id="SSF161070">
    <property type="entry name" value="SNF-like"/>
    <property type="match status" value="1"/>
</dbReference>
<keyword evidence="9" id="KW-1015">Disulfide bond</keyword>
<feature type="transmembrane region" description="Helical" evidence="12">
    <location>
        <begin position="560"/>
        <end position="582"/>
    </location>
</feature>
<keyword evidence="8" id="KW-0479">Metal-binding</keyword>
<feature type="binding site" evidence="8">
    <location>
        <position position="348"/>
    </location>
    <ligand>
        <name>Na(+)</name>
        <dbReference type="ChEBI" id="CHEBI:29101"/>
        <label>1</label>
    </ligand>
</feature>
<feature type="transmembrane region" description="Helical" evidence="12">
    <location>
        <begin position="262"/>
        <end position="285"/>
    </location>
</feature>
<keyword evidence="7 12" id="KW-0472">Membrane</keyword>
<evidence type="ECO:0000313" key="13">
    <source>
        <dbReference type="EMBL" id="CAH1111196.1"/>
    </source>
</evidence>
<feature type="disulfide bond" evidence="9">
    <location>
        <begin position="181"/>
        <end position="190"/>
    </location>
</feature>
<feature type="transmembrane region" description="Helical" evidence="12">
    <location>
        <begin position="446"/>
        <end position="471"/>
    </location>
</feature>
<feature type="transmembrane region" description="Helical" evidence="12">
    <location>
        <begin position="96"/>
        <end position="116"/>
    </location>
</feature>
<dbReference type="OrthoDB" id="6581954at2759"/>
<dbReference type="PANTHER" id="PTHR11616:SF303">
    <property type="entry name" value="SODIUM- AND CHLORIDE-DEPENDENT GABA TRANSPORTER INE"/>
    <property type="match status" value="1"/>
</dbReference>
<feature type="binding site" evidence="8">
    <location>
        <position position="413"/>
    </location>
    <ligand>
        <name>Na(+)</name>
        <dbReference type="ChEBI" id="CHEBI:29101"/>
        <label>1</label>
    </ligand>
</feature>
<dbReference type="GO" id="GO:0046872">
    <property type="term" value="F:metal ion binding"/>
    <property type="evidence" value="ECO:0007669"/>
    <property type="project" value="UniProtKB-KW"/>
</dbReference>
<comment type="similarity">
    <text evidence="2 10">Belongs to the sodium:neurotransmitter symporter (SNF) (TC 2.A.22) family.</text>
</comment>
<gene>
    <name evidence="13" type="ORF">PSYICH_LOCUS11443</name>
</gene>
<evidence type="ECO:0000313" key="14">
    <source>
        <dbReference type="Proteomes" id="UP001153636"/>
    </source>
</evidence>
<evidence type="ECO:0000256" key="1">
    <source>
        <dbReference type="ARBA" id="ARBA00004141"/>
    </source>
</evidence>
<protein>
    <recommendedName>
        <fullName evidence="10">Transporter</fullName>
    </recommendedName>
</protein>
<keyword evidence="14" id="KW-1185">Reference proteome</keyword>
<dbReference type="InterPro" id="IPR000175">
    <property type="entry name" value="Na/ntran_symport"/>
</dbReference>
<name>A0A9P0CZA8_9CUCU</name>
<feature type="transmembrane region" description="Helical" evidence="12">
    <location>
        <begin position="477"/>
        <end position="501"/>
    </location>
</feature>
<comment type="subcellular location">
    <subcellularLocation>
        <location evidence="1">Membrane</location>
        <topology evidence="1">Multi-pass membrane protein</topology>
    </subcellularLocation>
</comment>
<dbReference type="PROSITE" id="PS00610">
    <property type="entry name" value="NA_NEUROTRAN_SYMP_1"/>
    <property type="match status" value="1"/>
</dbReference>
<proteinExistence type="inferred from homology"/>
<evidence type="ECO:0000256" key="4">
    <source>
        <dbReference type="ARBA" id="ARBA00022692"/>
    </source>
</evidence>
<feature type="binding site" evidence="8">
    <location>
        <position position="75"/>
    </location>
    <ligand>
        <name>Na(+)</name>
        <dbReference type="ChEBI" id="CHEBI:29101"/>
        <label>1</label>
    </ligand>
</feature>
<dbReference type="EMBL" id="OV651817">
    <property type="protein sequence ID" value="CAH1111196.1"/>
    <property type="molecule type" value="Genomic_DNA"/>
</dbReference>
<dbReference type="PANTHER" id="PTHR11616">
    <property type="entry name" value="SODIUM/CHLORIDE DEPENDENT TRANSPORTER"/>
    <property type="match status" value="1"/>
</dbReference>
<dbReference type="GO" id="GO:0005283">
    <property type="term" value="F:amino acid:sodium symporter activity"/>
    <property type="evidence" value="ECO:0007669"/>
    <property type="project" value="TreeGrafter"/>
</dbReference>
<evidence type="ECO:0000256" key="10">
    <source>
        <dbReference type="RuleBase" id="RU003732"/>
    </source>
</evidence>
<dbReference type="InterPro" id="IPR037272">
    <property type="entry name" value="SNS_sf"/>
</dbReference>
<dbReference type="PROSITE" id="PS50267">
    <property type="entry name" value="NA_NEUROTRAN_SYMP_3"/>
    <property type="match status" value="1"/>
</dbReference>
<feature type="binding site" evidence="8">
    <location>
        <position position="78"/>
    </location>
    <ligand>
        <name>Na(+)</name>
        <dbReference type="ChEBI" id="CHEBI:29101"/>
        <label>1</label>
    </ligand>
</feature>
<evidence type="ECO:0000256" key="12">
    <source>
        <dbReference type="SAM" id="Phobius"/>
    </source>
</evidence>
<dbReference type="AlphaFoldDB" id="A0A9P0CZA8"/>
<keyword evidence="3 10" id="KW-0813">Transport</keyword>
<evidence type="ECO:0000256" key="3">
    <source>
        <dbReference type="ARBA" id="ARBA00022448"/>
    </source>
</evidence>
<feature type="binding site" evidence="8">
    <location>
        <position position="316"/>
    </location>
    <ligand>
        <name>Na(+)</name>
        <dbReference type="ChEBI" id="CHEBI:29101"/>
        <label>1</label>
    </ligand>
</feature>
<feature type="region of interest" description="Disordered" evidence="11">
    <location>
        <begin position="37"/>
        <end position="57"/>
    </location>
</feature>
<dbReference type="GO" id="GO:0005886">
    <property type="term" value="C:plasma membrane"/>
    <property type="evidence" value="ECO:0007669"/>
    <property type="project" value="TreeGrafter"/>
</dbReference>
<feature type="transmembrane region" description="Helical" evidence="12">
    <location>
        <begin position="147"/>
        <end position="169"/>
    </location>
</feature>